<dbReference type="Gene3D" id="1.50.40.10">
    <property type="entry name" value="Mitochondrial carrier domain"/>
    <property type="match status" value="2"/>
</dbReference>
<dbReference type="Proteomes" id="UP001222325">
    <property type="component" value="Unassembled WGS sequence"/>
</dbReference>
<keyword evidence="2 5" id="KW-0812">Transmembrane</keyword>
<organism evidence="7 8">
    <name type="scientific">Mycena belliarum</name>
    <dbReference type="NCBI Taxonomy" id="1033014"/>
    <lineage>
        <taxon>Eukaryota</taxon>
        <taxon>Fungi</taxon>
        <taxon>Dikarya</taxon>
        <taxon>Basidiomycota</taxon>
        <taxon>Agaricomycotina</taxon>
        <taxon>Agaricomycetes</taxon>
        <taxon>Agaricomycetidae</taxon>
        <taxon>Agaricales</taxon>
        <taxon>Marasmiineae</taxon>
        <taxon>Mycenaceae</taxon>
        <taxon>Mycena</taxon>
    </lineage>
</organism>
<dbReference type="SUPFAM" id="SSF103506">
    <property type="entry name" value="Mitochondrial carrier"/>
    <property type="match status" value="2"/>
</dbReference>
<feature type="transmembrane region" description="Helical" evidence="6">
    <location>
        <begin position="299"/>
        <end position="319"/>
    </location>
</feature>
<feature type="transmembrane region" description="Helical" evidence="6">
    <location>
        <begin position="85"/>
        <end position="109"/>
    </location>
</feature>
<dbReference type="GO" id="GO:0016020">
    <property type="term" value="C:membrane"/>
    <property type="evidence" value="ECO:0007669"/>
    <property type="project" value="UniProtKB-SubCell"/>
</dbReference>
<evidence type="ECO:0000256" key="2">
    <source>
        <dbReference type="ARBA" id="ARBA00022692"/>
    </source>
</evidence>
<gene>
    <name evidence="7" type="ORF">B0H15DRAFT_1020974</name>
</gene>
<keyword evidence="4 5" id="KW-0472">Membrane</keyword>
<dbReference type="EMBL" id="JARJCN010000017">
    <property type="protein sequence ID" value="KAJ7092949.1"/>
    <property type="molecule type" value="Genomic_DNA"/>
</dbReference>
<feature type="transmembrane region" description="Helical" evidence="6">
    <location>
        <begin position="129"/>
        <end position="150"/>
    </location>
</feature>
<reference evidence="7" key="1">
    <citation type="submission" date="2023-03" db="EMBL/GenBank/DDBJ databases">
        <title>Massive genome expansion in bonnet fungi (Mycena s.s.) driven by repeated elements and novel gene families across ecological guilds.</title>
        <authorList>
            <consortium name="Lawrence Berkeley National Laboratory"/>
            <person name="Harder C.B."/>
            <person name="Miyauchi S."/>
            <person name="Viragh M."/>
            <person name="Kuo A."/>
            <person name="Thoen E."/>
            <person name="Andreopoulos B."/>
            <person name="Lu D."/>
            <person name="Skrede I."/>
            <person name="Drula E."/>
            <person name="Henrissat B."/>
            <person name="Morin E."/>
            <person name="Kohler A."/>
            <person name="Barry K."/>
            <person name="LaButti K."/>
            <person name="Morin E."/>
            <person name="Salamov A."/>
            <person name="Lipzen A."/>
            <person name="Mereny Z."/>
            <person name="Hegedus B."/>
            <person name="Baldrian P."/>
            <person name="Stursova M."/>
            <person name="Weitz H."/>
            <person name="Taylor A."/>
            <person name="Grigoriev I.V."/>
            <person name="Nagy L.G."/>
            <person name="Martin F."/>
            <person name="Kauserud H."/>
        </authorList>
    </citation>
    <scope>NUCLEOTIDE SEQUENCE</scope>
    <source>
        <strain evidence="7">CBHHK173m</strain>
    </source>
</reference>
<evidence type="ECO:0000313" key="8">
    <source>
        <dbReference type="Proteomes" id="UP001222325"/>
    </source>
</evidence>
<proteinExistence type="predicted"/>
<sequence>MAAVLAILFSVLGMILSLGVLVAITLPFAGVLIRFRANYTPKTGALRLDGEDGMGSHASPDTSLSYFGMMARVYRIEGWTGLYKGLMPSIISGLVASVIVIPLTLVLALRVKVGPHGRVDFPDRTSADMWVLTGALSIIPALLLVPFTIVTNRAITTPHKLAAFDARAALRVLLSPSERAQPLRLYLAPGVALASVLEVLITLALSLLCTAVAPRVPLGAALGGGVPLFLLTVALLTPLQVLAARLTLQRRGPAPDATDALDATPTYAEEVVEFRTEAEPYTGLLDCGRKIVAEEGWGVLTRAWWLTALTVLLTLPALLSPGDTLPPSFF</sequence>
<feature type="transmembrane region" description="Helical" evidence="6">
    <location>
        <begin position="6"/>
        <end position="33"/>
    </location>
</feature>
<dbReference type="PROSITE" id="PS50920">
    <property type="entry name" value="SOLCAR"/>
    <property type="match status" value="1"/>
</dbReference>
<feature type="repeat" description="Solcar" evidence="5">
    <location>
        <begin position="5"/>
        <end position="110"/>
    </location>
</feature>
<evidence type="ECO:0000256" key="6">
    <source>
        <dbReference type="SAM" id="Phobius"/>
    </source>
</evidence>
<feature type="transmembrane region" description="Helical" evidence="6">
    <location>
        <begin position="185"/>
        <end position="213"/>
    </location>
</feature>
<evidence type="ECO:0000256" key="5">
    <source>
        <dbReference type="PROSITE-ProRule" id="PRU00282"/>
    </source>
</evidence>
<dbReference type="AlphaFoldDB" id="A0AAD6U6Q5"/>
<comment type="caution">
    <text evidence="7">The sequence shown here is derived from an EMBL/GenBank/DDBJ whole genome shotgun (WGS) entry which is preliminary data.</text>
</comment>
<accession>A0AAD6U6Q5</accession>
<dbReference type="InterPro" id="IPR018108">
    <property type="entry name" value="MCP_transmembrane"/>
</dbReference>
<evidence type="ECO:0000256" key="3">
    <source>
        <dbReference type="ARBA" id="ARBA00022989"/>
    </source>
</evidence>
<feature type="transmembrane region" description="Helical" evidence="6">
    <location>
        <begin position="219"/>
        <end position="242"/>
    </location>
</feature>
<evidence type="ECO:0000256" key="1">
    <source>
        <dbReference type="ARBA" id="ARBA00004141"/>
    </source>
</evidence>
<protein>
    <submittedName>
        <fullName evidence="7">Mitochondrial carrier</fullName>
    </submittedName>
</protein>
<name>A0AAD6U6Q5_9AGAR</name>
<dbReference type="InterPro" id="IPR023395">
    <property type="entry name" value="MCP_dom_sf"/>
</dbReference>
<keyword evidence="3 6" id="KW-1133">Transmembrane helix</keyword>
<comment type="subcellular location">
    <subcellularLocation>
        <location evidence="1">Membrane</location>
        <topology evidence="1">Multi-pass membrane protein</topology>
    </subcellularLocation>
</comment>
<keyword evidence="8" id="KW-1185">Reference proteome</keyword>
<evidence type="ECO:0000313" key="7">
    <source>
        <dbReference type="EMBL" id="KAJ7092949.1"/>
    </source>
</evidence>
<evidence type="ECO:0000256" key="4">
    <source>
        <dbReference type="ARBA" id="ARBA00023136"/>
    </source>
</evidence>